<protein>
    <submittedName>
        <fullName evidence="2">Uncharacterized protein</fullName>
    </submittedName>
</protein>
<accession>A0ABY1KF14</accession>
<dbReference type="RefSeq" id="WP_068591756.1">
    <property type="nucleotide sequence ID" value="NZ_FTNK01000057.1"/>
</dbReference>
<proteinExistence type="predicted"/>
<sequence length="93" mass="10643">MSRNNTFALVIMIWITILTFWTVNNLTTSLNNHSSVTVQGIPVQPIPQQISTVQIDKDTVWIFEANSNYIKVITHDKNGYNITESEMNFSIIK</sequence>
<comment type="caution">
    <text evidence="2">The sequence shown here is derived from an EMBL/GenBank/DDBJ whole genome shotgun (WGS) entry which is preliminary data.</text>
</comment>
<dbReference type="Proteomes" id="UP000186666">
    <property type="component" value="Unassembled WGS sequence"/>
</dbReference>
<keyword evidence="1" id="KW-0812">Transmembrane</keyword>
<keyword evidence="3" id="KW-1185">Reference proteome</keyword>
<reference evidence="2 3" key="1">
    <citation type="submission" date="2017-01" db="EMBL/GenBank/DDBJ databases">
        <authorList>
            <person name="Varghese N."/>
            <person name="Submissions S."/>
        </authorList>
    </citation>
    <scope>NUCLEOTIDE SEQUENCE [LARGE SCALE GENOMIC DNA]</scope>
    <source>
        <strain evidence="2 3">ATCC 23464</strain>
    </source>
</reference>
<dbReference type="EMBL" id="FTNK01000057">
    <property type="protein sequence ID" value="SIR74021.1"/>
    <property type="molecule type" value="Genomic_DNA"/>
</dbReference>
<keyword evidence="1" id="KW-0472">Membrane</keyword>
<keyword evidence="1" id="KW-1133">Transmembrane helix</keyword>
<evidence type="ECO:0000313" key="2">
    <source>
        <dbReference type="EMBL" id="SIR74021.1"/>
    </source>
</evidence>
<evidence type="ECO:0000256" key="1">
    <source>
        <dbReference type="SAM" id="Phobius"/>
    </source>
</evidence>
<organism evidence="2 3">
    <name type="scientific">Paenibacillus macquariensis</name>
    <dbReference type="NCBI Taxonomy" id="948756"/>
    <lineage>
        <taxon>Bacteria</taxon>
        <taxon>Bacillati</taxon>
        <taxon>Bacillota</taxon>
        <taxon>Bacilli</taxon>
        <taxon>Bacillales</taxon>
        <taxon>Paenibacillaceae</taxon>
        <taxon>Paenibacillus</taxon>
    </lineage>
</organism>
<gene>
    <name evidence="2" type="ORF">SAMN05421578_1572</name>
</gene>
<feature type="transmembrane region" description="Helical" evidence="1">
    <location>
        <begin position="6"/>
        <end position="23"/>
    </location>
</feature>
<name>A0ABY1KF14_9BACL</name>
<evidence type="ECO:0000313" key="3">
    <source>
        <dbReference type="Proteomes" id="UP000186666"/>
    </source>
</evidence>